<accession>A0A518GE36</accession>
<evidence type="ECO:0000313" key="1">
    <source>
        <dbReference type="EMBL" id="QDV26820.1"/>
    </source>
</evidence>
<organism evidence="1 2">
    <name type="scientific">Aureliella helgolandensis</name>
    <dbReference type="NCBI Taxonomy" id="2527968"/>
    <lineage>
        <taxon>Bacteria</taxon>
        <taxon>Pseudomonadati</taxon>
        <taxon>Planctomycetota</taxon>
        <taxon>Planctomycetia</taxon>
        <taxon>Pirellulales</taxon>
        <taxon>Pirellulaceae</taxon>
        <taxon>Aureliella</taxon>
    </lineage>
</organism>
<dbReference type="KEGG" id="ahel:Q31a_51990"/>
<proteinExistence type="predicted"/>
<name>A0A518GE36_9BACT</name>
<dbReference type="RefSeq" id="WP_145083268.1">
    <property type="nucleotide sequence ID" value="NZ_CP036298.1"/>
</dbReference>
<gene>
    <name evidence="1" type="ORF">Q31a_51990</name>
</gene>
<keyword evidence="2" id="KW-1185">Reference proteome</keyword>
<dbReference type="Proteomes" id="UP000318017">
    <property type="component" value="Chromosome"/>
</dbReference>
<dbReference type="OrthoDB" id="7324894at2"/>
<dbReference type="EMBL" id="CP036298">
    <property type="protein sequence ID" value="QDV26820.1"/>
    <property type="molecule type" value="Genomic_DNA"/>
</dbReference>
<evidence type="ECO:0000313" key="2">
    <source>
        <dbReference type="Proteomes" id="UP000318017"/>
    </source>
</evidence>
<protein>
    <submittedName>
        <fullName evidence="1">Uncharacterized protein</fullName>
    </submittedName>
</protein>
<sequence>MHPSPMPEEPTRTVPASVPVLEAEKAHSREHTAYLRQSAIAIFVLLLLVTACNVTIDPYLRFGTPRIEGWSQRKPKAIRQVRMAKAYGVMRGDYRTIFLGNSRVDIGLNPQSEQLSANLLPAYNLGQPGSGSELALQYLEHVLADQTPNTVVLGVDFLNYLRKPAVLGAQEVSEVATESVSADAARLNSMGRGTRSWPQFRQQVKDTLAATVSLSALGDSLLTILAQNDPNAANISDQGFNSGSAFRNLIQNEGQASLFRQKNSEYIDKCLERVAPVDGQSAELQAIEAALQLCQRRGIRVEVYIHPYHADVLEIFDATGHWSNFERWKTLLNRICEAQGASLWDFANYSSRTTESPPPKSDRRTIMRWYWESGHYREALGEQVLVEILGQELPATPAGYQLTPSTLESQLVATRAAAVRYRLELKEQSHRVRRIVTTRKSAATPR</sequence>
<reference evidence="1 2" key="1">
    <citation type="submission" date="2019-02" db="EMBL/GenBank/DDBJ databases">
        <title>Deep-cultivation of Planctomycetes and their phenomic and genomic characterization uncovers novel biology.</title>
        <authorList>
            <person name="Wiegand S."/>
            <person name="Jogler M."/>
            <person name="Boedeker C."/>
            <person name="Pinto D."/>
            <person name="Vollmers J."/>
            <person name="Rivas-Marin E."/>
            <person name="Kohn T."/>
            <person name="Peeters S.H."/>
            <person name="Heuer A."/>
            <person name="Rast P."/>
            <person name="Oberbeckmann S."/>
            <person name="Bunk B."/>
            <person name="Jeske O."/>
            <person name="Meyerdierks A."/>
            <person name="Storesund J.E."/>
            <person name="Kallscheuer N."/>
            <person name="Luecker S."/>
            <person name="Lage O.M."/>
            <person name="Pohl T."/>
            <person name="Merkel B.J."/>
            <person name="Hornburger P."/>
            <person name="Mueller R.-W."/>
            <person name="Bruemmer F."/>
            <person name="Labrenz M."/>
            <person name="Spormann A.M."/>
            <person name="Op den Camp H."/>
            <person name="Overmann J."/>
            <person name="Amann R."/>
            <person name="Jetten M.S.M."/>
            <person name="Mascher T."/>
            <person name="Medema M.H."/>
            <person name="Devos D.P."/>
            <person name="Kaster A.-K."/>
            <person name="Ovreas L."/>
            <person name="Rohde M."/>
            <person name="Galperin M.Y."/>
            <person name="Jogler C."/>
        </authorList>
    </citation>
    <scope>NUCLEOTIDE SEQUENCE [LARGE SCALE GENOMIC DNA]</scope>
    <source>
        <strain evidence="1 2">Q31a</strain>
    </source>
</reference>
<dbReference type="AlphaFoldDB" id="A0A518GE36"/>